<proteinExistence type="predicted"/>
<dbReference type="GO" id="GO:0016829">
    <property type="term" value="F:lyase activity"/>
    <property type="evidence" value="ECO:0007669"/>
    <property type="project" value="UniProtKB-KW"/>
</dbReference>
<dbReference type="Pfam" id="PF13714">
    <property type="entry name" value="PEP_mutase"/>
    <property type="match status" value="1"/>
</dbReference>
<dbReference type="InterPro" id="IPR040442">
    <property type="entry name" value="Pyrv_kinase-like_dom_sf"/>
</dbReference>
<protein>
    <submittedName>
        <fullName evidence="1">2-methylisocitrate lyase</fullName>
    </submittedName>
</protein>
<evidence type="ECO:0000313" key="1">
    <source>
        <dbReference type="EMBL" id="KIZ43710.1"/>
    </source>
</evidence>
<reference evidence="1 2" key="1">
    <citation type="submission" date="2014-11" db="EMBL/GenBank/DDBJ databases">
        <title>Genomics and ecophysiology of heterotrophic nitrogen fixing bacteria isolated from estuarine surface water.</title>
        <authorList>
            <person name="Bentzon-Tilia M."/>
            <person name="Severin I."/>
            <person name="Hansen L.H."/>
            <person name="Riemann L."/>
        </authorList>
    </citation>
    <scope>NUCLEOTIDE SEQUENCE [LARGE SCALE GENOMIC DNA]</scope>
    <source>
        <strain evidence="1 2">BAL398</strain>
    </source>
</reference>
<dbReference type="Gene3D" id="6.10.250.2750">
    <property type="match status" value="1"/>
</dbReference>
<dbReference type="OrthoDB" id="9785398at2"/>
<gene>
    <name evidence="1" type="ORF">OO17_10960</name>
</gene>
<dbReference type="Proteomes" id="UP000032515">
    <property type="component" value="Unassembled WGS sequence"/>
</dbReference>
<dbReference type="SUPFAM" id="SSF51621">
    <property type="entry name" value="Phosphoenolpyruvate/pyruvate domain"/>
    <property type="match status" value="1"/>
</dbReference>
<dbReference type="CDD" id="cd00377">
    <property type="entry name" value="ICL_PEPM"/>
    <property type="match status" value="1"/>
</dbReference>
<dbReference type="PANTHER" id="PTHR42905:SF16">
    <property type="entry name" value="CARBOXYPHOSPHONOENOLPYRUVATE PHOSPHONOMUTASE-LIKE PROTEIN (AFU_ORTHOLOGUE AFUA_5G07230)"/>
    <property type="match status" value="1"/>
</dbReference>
<dbReference type="InterPro" id="IPR015813">
    <property type="entry name" value="Pyrv/PenolPyrv_kinase-like_dom"/>
</dbReference>
<dbReference type="AlphaFoldDB" id="A0A0D7ET37"/>
<dbReference type="PATRIC" id="fig|1076.23.peg.1928"/>
<dbReference type="RefSeq" id="WP_044410047.1">
    <property type="nucleotide sequence ID" value="NZ_JXXE01000214.1"/>
</dbReference>
<dbReference type="EMBL" id="JXXE01000214">
    <property type="protein sequence ID" value="KIZ43710.1"/>
    <property type="molecule type" value="Genomic_DNA"/>
</dbReference>
<accession>A0A0D7ET37</accession>
<dbReference type="InterPro" id="IPR039556">
    <property type="entry name" value="ICL/PEPM"/>
</dbReference>
<organism evidence="1 2">
    <name type="scientific">Rhodopseudomonas palustris</name>
    <dbReference type="NCBI Taxonomy" id="1076"/>
    <lineage>
        <taxon>Bacteria</taxon>
        <taxon>Pseudomonadati</taxon>
        <taxon>Pseudomonadota</taxon>
        <taxon>Alphaproteobacteria</taxon>
        <taxon>Hyphomicrobiales</taxon>
        <taxon>Nitrobacteraceae</taxon>
        <taxon>Rhodopseudomonas</taxon>
    </lineage>
</organism>
<name>A0A0D7ET37_RHOPL</name>
<dbReference type="PANTHER" id="PTHR42905">
    <property type="entry name" value="PHOSPHOENOLPYRUVATE CARBOXYLASE"/>
    <property type="match status" value="1"/>
</dbReference>
<keyword evidence="1" id="KW-0456">Lyase</keyword>
<sequence length="273" mass="28159">MTQSTAAKRAAFRQLHDDGCFVIPNPWDVGSARYLQHAGFKALASTSSGYAWSTGRADNHVGCADVIDHLTTLCAATDLPVNADFEAGFADDAEGVAANVTRAIATGLAGLSIENSTGRPDQPLYDDRLAVERIAAARAAIDATDPAVMLVARCEGFLTGERDLNKTIARLVAFADAGADCLYAPGLSAADDIAAVVKAVHPKPVNVLIVQPSMTVAALAALGVRRISVGGALARTAWAGFMRAGQEIAEQGTFTAFAGAAKGAELNGLFAGE</sequence>
<comment type="caution">
    <text evidence="1">The sequence shown here is derived from an EMBL/GenBank/DDBJ whole genome shotgun (WGS) entry which is preliminary data.</text>
</comment>
<evidence type="ECO:0000313" key="2">
    <source>
        <dbReference type="Proteomes" id="UP000032515"/>
    </source>
</evidence>
<dbReference type="Gene3D" id="3.20.20.60">
    <property type="entry name" value="Phosphoenolpyruvate-binding domains"/>
    <property type="match status" value="1"/>
</dbReference>